<gene>
    <name evidence="4" type="ORF">B0I10_11040</name>
</gene>
<evidence type="ECO:0000256" key="2">
    <source>
        <dbReference type="ARBA" id="ARBA00048263"/>
    </source>
</evidence>
<dbReference type="GO" id="GO:0046912">
    <property type="term" value="F:acyltransferase activity, acyl groups converted into alkyl on transfer"/>
    <property type="evidence" value="ECO:0007669"/>
    <property type="project" value="InterPro"/>
</dbReference>
<protein>
    <submittedName>
        <fullName evidence="4">4-hydroxy 2-oxovalerate aldolase</fullName>
    </submittedName>
</protein>
<dbReference type="OrthoDB" id="9804858at2"/>
<dbReference type="Proteomes" id="UP000249518">
    <property type="component" value="Unassembled WGS sequence"/>
</dbReference>
<evidence type="ECO:0000313" key="5">
    <source>
        <dbReference type="Proteomes" id="UP000249518"/>
    </source>
</evidence>
<dbReference type="GO" id="GO:0019752">
    <property type="term" value="P:carboxylic acid metabolic process"/>
    <property type="evidence" value="ECO:0007669"/>
    <property type="project" value="InterPro"/>
</dbReference>
<dbReference type="EMBL" id="QLSV01000010">
    <property type="protein sequence ID" value="RAR47247.1"/>
    <property type="molecule type" value="Genomic_DNA"/>
</dbReference>
<comment type="caution">
    <text evidence="4">The sequence shown here is derived from an EMBL/GenBank/DDBJ whole genome shotgun (WGS) entry which is preliminary data.</text>
</comment>
<organism evidence="4 5">
    <name type="scientific">Flavobacterium lacus</name>
    <dbReference type="NCBI Taxonomy" id="1353778"/>
    <lineage>
        <taxon>Bacteria</taxon>
        <taxon>Pseudomonadati</taxon>
        <taxon>Bacteroidota</taxon>
        <taxon>Flavobacteriia</taxon>
        <taxon>Flavobacteriales</taxon>
        <taxon>Flavobacteriaceae</taxon>
        <taxon>Flavobacterium</taxon>
    </lineage>
</organism>
<accession>A0A328WS32</accession>
<dbReference type="PROSITE" id="PS50991">
    <property type="entry name" value="PYR_CT"/>
    <property type="match status" value="1"/>
</dbReference>
<comment type="catalytic activity">
    <reaction evidence="2">
        <text>pyruvate + acetyl-CoA + H2O = (3R)-citramalate + CoA + H(+)</text>
        <dbReference type="Rhea" id="RHEA:19045"/>
        <dbReference type="ChEBI" id="CHEBI:15361"/>
        <dbReference type="ChEBI" id="CHEBI:15377"/>
        <dbReference type="ChEBI" id="CHEBI:15378"/>
        <dbReference type="ChEBI" id="CHEBI:30934"/>
        <dbReference type="ChEBI" id="CHEBI:57287"/>
        <dbReference type="ChEBI" id="CHEBI:57288"/>
        <dbReference type="EC" id="2.3.3.21"/>
    </reaction>
</comment>
<dbReference type="PANTHER" id="PTHR43538:SF1">
    <property type="entry name" value="(R)-CITRAMALATE SYNTHASE"/>
    <property type="match status" value="1"/>
</dbReference>
<dbReference type="CDD" id="cd07944">
    <property type="entry name" value="DRE_TIM_HOA_like"/>
    <property type="match status" value="1"/>
</dbReference>
<dbReference type="SUPFAM" id="SSF51569">
    <property type="entry name" value="Aldolase"/>
    <property type="match status" value="1"/>
</dbReference>
<reference evidence="4 5" key="1">
    <citation type="submission" date="2018-06" db="EMBL/GenBank/DDBJ databases">
        <title>Genomic Encyclopedia of Type Strains, Phase III (KMG-III): the genomes of soil and plant-associated and newly described type strains.</title>
        <authorList>
            <person name="Whitman W."/>
        </authorList>
    </citation>
    <scope>NUCLEOTIDE SEQUENCE [LARGE SCALE GENOMIC DNA]</scope>
    <source>
        <strain evidence="4 5">CGMCC 1.12504</strain>
    </source>
</reference>
<dbReference type="AlphaFoldDB" id="A0A328WS32"/>
<evidence type="ECO:0000313" key="4">
    <source>
        <dbReference type="EMBL" id="RAR47247.1"/>
    </source>
</evidence>
<dbReference type="Gene3D" id="3.20.20.70">
    <property type="entry name" value="Aldolase class I"/>
    <property type="match status" value="1"/>
</dbReference>
<dbReference type="RefSeq" id="WP_112086521.1">
    <property type="nucleotide sequence ID" value="NZ_QLSV01000010.1"/>
</dbReference>
<proteinExistence type="predicted"/>
<name>A0A328WS32_9FLAO</name>
<dbReference type="InterPro" id="IPR013785">
    <property type="entry name" value="Aldolase_TIM"/>
</dbReference>
<dbReference type="PANTHER" id="PTHR43538">
    <property type="entry name" value="ALPHA-IPM SYNTHASE/HOMOCITRATE SYNTHASE"/>
    <property type="match status" value="1"/>
</dbReference>
<dbReference type="GO" id="GO:0043714">
    <property type="term" value="F:(R)-citramalate synthase activity"/>
    <property type="evidence" value="ECO:0007669"/>
    <property type="project" value="UniProtKB-EC"/>
</dbReference>
<feature type="domain" description="Pyruvate carboxyltransferase" evidence="3">
    <location>
        <begin position="1"/>
        <end position="251"/>
    </location>
</feature>
<evidence type="ECO:0000256" key="1">
    <source>
        <dbReference type="ARBA" id="ARBA00029440"/>
    </source>
</evidence>
<sequence length="512" mass="58109">MKILDCTLRDGGYYTNWDFNRALVDTYIKACNDLPVDYLEVGYRSIPLEGYYGEYFYLPLYVMQRLKSQTTKKLVVILNEKDIRPEHVYDLLTPCVGLIDMVRLAIDPEQFGRALALAEAVKIMGFEVGFNVMYMSTWKNQKNFLELLPKVQGLADYFYMVDSYGGVYPEDVKETIQLVKSYIPAVPLGFHGHNNMELALVNTLVAIEEGCEIVDATITGMGRGAGNVKTELLFTALNAKGKLEVDFNPLSKLVDSFTSLQKSYEWGTNLPYMVSGAHSLPQKDVMDWVGKRFYSFNSIIRALQNQAKGVKDNKSLDTVRFNNISYPVLLIGGGPTVIQHLESIINLLYTNKDIVIVFASSKHAKLFTTVQNKQYFCLVGNEGHRMEDIFDGDFIVNPICILPPYPRLMGTYIPGNVGNNAFELQEYNFTELKIDSHTSIALQVIKEMKPTNVFVAGYDGYKEGLIDQKAQELLVENNQLFDDFIQNENIRFESLFDTVYKIPQISIYSIIK</sequence>
<dbReference type="InterPro" id="IPR005675">
    <property type="entry name" value="Citramal_synthase"/>
</dbReference>
<keyword evidence="5" id="KW-1185">Reference proteome</keyword>
<evidence type="ECO:0000259" key="3">
    <source>
        <dbReference type="PROSITE" id="PS50991"/>
    </source>
</evidence>
<comment type="pathway">
    <text evidence="1">Amino-acid biosynthesis.</text>
</comment>
<dbReference type="Pfam" id="PF00682">
    <property type="entry name" value="HMGL-like"/>
    <property type="match status" value="1"/>
</dbReference>
<dbReference type="InterPro" id="IPR000891">
    <property type="entry name" value="PYR_CT"/>
</dbReference>